<dbReference type="SUPFAM" id="SSF52151">
    <property type="entry name" value="FabD/lysophospholipase-like"/>
    <property type="match status" value="1"/>
</dbReference>
<feature type="domain" description="Malonyl-CoA:ACP transacylase (MAT)" evidence="5">
    <location>
        <begin position="5"/>
        <end position="273"/>
    </location>
</feature>
<dbReference type="GO" id="GO:0006633">
    <property type="term" value="P:fatty acid biosynthetic process"/>
    <property type="evidence" value="ECO:0007669"/>
    <property type="project" value="TreeGrafter"/>
</dbReference>
<keyword evidence="7" id="KW-1185">Reference proteome</keyword>
<dbReference type="RefSeq" id="WP_214185226.1">
    <property type="nucleotide sequence ID" value="NZ_BSDS01000002.1"/>
</dbReference>
<evidence type="ECO:0000313" key="7">
    <source>
        <dbReference type="Proteomes" id="UP001144352"/>
    </source>
</evidence>
<comment type="caution">
    <text evidence="6">The sequence shown here is derived from an EMBL/GenBank/DDBJ whole genome shotgun (WGS) entry which is preliminary data.</text>
</comment>
<evidence type="ECO:0000256" key="3">
    <source>
        <dbReference type="ARBA" id="ARBA00023315"/>
    </source>
</evidence>
<dbReference type="Proteomes" id="UP001144352">
    <property type="component" value="Unassembled WGS sequence"/>
</dbReference>
<keyword evidence="2" id="KW-0808">Transferase</keyword>
<evidence type="ECO:0000256" key="2">
    <source>
        <dbReference type="ARBA" id="ARBA00022679"/>
    </source>
</evidence>
<dbReference type="EC" id="2.3.1.39" evidence="1"/>
<dbReference type="InterPro" id="IPR016036">
    <property type="entry name" value="Malonyl_transacylase_ACP-bd"/>
</dbReference>
<dbReference type="Gene3D" id="3.30.70.250">
    <property type="entry name" value="Malonyl-CoA ACP transacylase, ACP-binding"/>
    <property type="match status" value="1"/>
</dbReference>
<evidence type="ECO:0000256" key="4">
    <source>
        <dbReference type="ARBA" id="ARBA00048462"/>
    </source>
</evidence>
<organism evidence="6 7">
    <name type="scientific">Geobacter hydrogenophilus</name>
    <dbReference type="NCBI Taxonomy" id="40983"/>
    <lineage>
        <taxon>Bacteria</taxon>
        <taxon>Pseudomonadati</taxon>
        <taxon>Thermodesulfobacteriota</taxon>
        <taxon>Desulfuromonadia</taxon>
        <taxon>Geobacterales</taxon>
        <taxon>Geobacteraceae</taxon>
        <taxon>Geobacter</taxon>
    </lineage>
</organism>
<dbReference type="AlphaFoldDB" id="A0A9W6G2E9"/>
<dbReference type="EMBL" id="BSDS01000002">
    <property type="protein sequence ID" value="GLI39159.1"/>
    <property type="molecule type" value="Genomic_DNA"/>
</dbReference>
<dbReference type="InterPro" id="IPR050858">
    <property type="entry name" value="Mal-CoA-ACP_Trans/PKS_FabD"/>
</dbReference>
<dbReference type="InterPro" id="IPR001227">
    <property type="entry name" value="Ac_transferase_dom_sf"/>
</dbReference>
<dbReference type="PANTHER" id="PTHR42681">
    <property type="entry name" value="MALONYL-COA-ACYL CARRIER PROTEIN TRANSACYLASE, MITOCHONDRIAL"/>
    <property type="match status" value="1"/>
</dbReference>
<dbReference type="Pfam" id="PF00698">
    <property type="entry name" value="Acyl_transf_1"/>
    <property type="match status" value="1"/>
</dbReference>
<sequence>MICFMFPGQPLTFEATVPDDLDFRQVTALALERTGLNLADCTCRGEGLTEHVRLQVHGVAMSLYHCRRLRREGTVPAIIAEHSMGIYPAMAACGALEDGDALEMTCRIGACIAAMGTRNTYALGCITGLTAAPLMAVAENNGVFLANYNTSRHFLLSGERRNVEDAVAEALESGAFTARSFPCDAPLHSPLMEEVAGELRDIVGDYRFREPTLPLMNHIDQDYLSAADLPEFLVRELSLPVYWERTCQALSAAGVSRFVEVGVGDSLKKYNRWIASEGGR</sequence>
<dbReference type="PANTHER" id="PTHR42681:SF1">
    <property type="entry name" value="MALONYL-COA-ACYL CARRIER PROTEIN TRANSACYLASE, MITOCHONDRIAL"/>
    <property type="match status" value="1"/>
</dbReference>
<dbReference type="SMART" id="SM00827">
    <property type="entry name" value="PKS_AT"/>
    <property type="match status" value="1"/>
</dbReference>
<dbReference type="InterPro" id="IPR016035">
    <property type="entry name" value="Acyl_Trfase/lysoPLipase"/>
</dbReference>
<dbReference type="GO" id="GO:0005829">
    <property type="term" value="C:cytosol"/>
    <property type="evidence" value="ECO:0007669"/>
    <property type="project" value="TreeGrafter"/>
</dbReference>
<dbReference type="GO" id="GO:0004314">
    <property type="term" value="F:[acyl-carrier-protein] S-malonyltransferase activity"/>
    <property type="evidence" value="ECO:0007669"/>
    <property type="project" value="UniProtKB-EC"/>
</dbReference>
<proteinExistence type="predicted"/>
<evidence type="ECO:0000313" key="6">
    <source>
        <dbReference type="EMBL" id="GLI39159.1"/>
    </source>
</evidence>
<accession>A0A9W6G2E9</accession>
<dbReference type="Gene3D" id="3.40.366.10">
    <property type="entry name" value="Malonyl-Coenzyme A Acyl Carrier Protein, domain 2"/>
    <property type="match status" value="1"/>
</dbReference>
<dbReference type="SUPFAM" id="SSF55048">
    <property type="entry name" value="Probable ACP-binding domain of malonyl-CoA ACP transacylase"/>
    <property type="match status" value="1"/>
</dbReference>
<evidence type="ECO:0000259" key="5">
    <source>
        <dbReference type="SMART" id="SM00827"/>
    </source>
</evidence>
<protein>
    <recommendedName>
        <fullName evidence="1">[acyl-carrier-protein] S-malonyltransferase</fullName>
        <ecNumber evidence="1">2.3.1.39</ecNumber>
    </recommendedName>
</protein>
<reference evidence="6" key="1">
    <citation type="submission" date="2022-12" db="EMBL/GenBank/DDBJ databases">
        <title>Reference genome sequencing for broad-spectrum identification of bacterial and archaeal isolates by mass spectrometry.</title>
        <authorList>
            <person name="Sekiguchi Y."/>
            <person name="Tourlousse D.M."/>
        </authorList>
    </citation>
    <scope>NUCLEOTIDE SEQUENCE</scope>
    <source>
        <strain evidence="6">H2</strain>
    </source>
</reference>
<gene>
    <name evidence="6" type="primary">fabD-1</name>
    <name evidence="6" type="ORF">GHYDROH2_26600</name>
</gene>
<comment type="catalytic activity">
    <reaction evidence="4">
        <text>holo-[ACP] + malonyl-CoA = malonyl-[ACP] + CoA</text>
        <dbReference type="Rhea" id="RHEA:41792"/>
        <dbReference type="Rhea" id="RHEA-COMP:9623"/>
        <dbReference type="Rhea" id="RHEA-COMP:9685"/>
        <dbReference type="ChEBI" id="CHEBI:57287"/>
        <dbReference type="ChEBI" id="CHEBI:57384"/>
        <dbReference type="ChEBI" id="CHEBI:64479"/>
        <dbReference type="ChEBI" id="CHEBI:78449"/>
        <dbReference type="EC" id="2.3.1.39"/>
    </reaction>
</comment>
<keyword evidence="3" id="KW-0012">Acyltransferase</keyword>
<dbReference type="InterPro" id="IPR014043">
    <property type="entry name" value="Acyl_transferase_dom"/>
</dbReference>
<evidence type="ECO:0000256" key="1">
    <source>
        <dbReference type="ARBA" id="ARBA00013258"/>
    </source>
</evidence>
<name>A0A9W6G2E9_9BACT</name>